<keyword evidence="2" id="KW-0548">Nucleotidyltransferase</keyword>
<dbReference type="Pfam" id="PF00078">
    <property type="entry name" value="RVT_1"/>
    <property type="match status" value="1"/>
</dbReference>
<dbReference type="InterPro" id="IPR000477">
    <property type="entry name" value="RT_dom"/>
</dbReference>
<accession>A0A2S2QF69</accession>
<dbReference type="EMBL" id="GGMS01006649">
    <property type="protein sequence ID" value="MBY75852.1"/>
    <property type="molecule type" value="Transcribed_RNA"/>
</dbReference>
<reference evidence="2" key="1">
    <citation type="submission" date="2018-04" db="EMBL/GenBank/DDBJ databases">
        <title>Transcriptome assembly of Sipha flava.</title>
        <authorList>
            <person name="Scully E.D."/>
            <person name="Geib S.M."/>
            <person name="Palmer N.A."/>
            <person name="Koch K."/>
            <person name="Bradshaw J."/>
            <person name="Heng-Moss T."/>
            <person name="Sarath G."/>
        </authorList>
    </citation>
    <scope>NUCLEOTIDE SEQUENCE</scope>
</reference>
<feature type="domain" description="Reverse transcriptase" evidence="1">
    <location>
        <begin position="1"/>
        <end position="82"/>
    </location>
</feature>
<dbReference type="PANTHER" id="PTHR33332">
    <property type="entry name" value="REVERSE TRANSCRIPTASE DOMAIN-CONTAINING PROTEIN"/>
    <property type="match status" value="1"/>
</dbReference>
<evidence type="ECO:0000313" key="2">
    <source>
        <dbReference type="EMBL" id="MBY75852.1"/>
    </source>
</evidence>
<dbReference type="AlphaFoldDB" id="A0A2S2QF69"/>
<organism evidence="2">
    <name type="scientific">Sipha flava</name>
    <name type="common">yellow sugarcane aphid</name>
    <dbReference type="NCBI Taxonomy" id="143950"/>
    <lineage>
        <taxon>Eukaryota</taxon>
        <taxon>Metazoa</taxon>
        <taxon>Ecdysozoa</taxon>
        <taxon>Arthropoda</taxon>
        <taxon>Hexapoda</taxon>
        <taxon>Insecta</taxon>
        <taxon>Pterygota</taxon>
        <taxon>Neoptera</taxon>
        <taxon>Paraneoptera</taxon>
        <taxon>Hemiptera</taxon>
        <taxon>Sternorrhyncha</taxon>
        <taxon>Aphidomorpha</taxon>
        <taxon>Aphidoidea</taxon>
        <taxon>Aphididae</taxon>
        <taxon>Sipha</taxon>
    </lineage>
</organism>
<evidence type="ECO:0000259" key="1">
    <source>
        <dbReference type="PROSITE" id="PS50878"/>
    </source>
</evidence>
<dbReference type="GO" id="GO:0003964">
    <property type="term" value="F:RNA-directed DNA polymerase activity"/>
    <property type="evidence" value="ECO:0007669"/>
    <property type="project" value="UniProtKB-KW"/>
</dbReference>
<dbReference type="PROSITE" id="PS50878">
    <property type="entry name" value="RT_POL"/>
    <property type="match status" value="1"/>
</dbReference>
<name>A0A2S2QF69_9HEMI</name>
<keyword evidence="2" id="KW-0695">RNA-directed DNA polymerase</keyword>
<proteinExistence type="predicted"/>
<gene>
    <name evidence="2" type="primary">RTase_84</name>
    <name evidence="2" type="ORF">g.63496</name>
</gene>
<protein>
    <submittedName>
        <fullName evidence="2">Putative RNA-directed DNA polymerase</fullName>
    </submittedName>
</protein>
<keyword evidence="2" id="KW-0808">Transferase</keyword>
<sequence>MATYADDTAILCANINPDETPNCLQIHLDSIDNWATTWRIKINPNKSVYVPFTLKRTEPPPVHFQGTQIPSSSKVKYLGIMLDKRLTWGPHLKQKRKNLNYRLHLLRPILKSKLQIHTKHIIYKSLLRPIWSYAI</sequence>